<evidence type="ECO:0000313" key="7">
    <source>
        <dbReference type="Proteomes" id="UP000274694"/>
    </source>
</evidence>
<dbReference type="EMBL" id="QGTA01000145">
    <property type="protein sequence ID" value="RQW94756.1"/>
    <property type="molecule type" value="Genomic_DNA"/>
</dbReference>
<evidence type="ECO:0000256" key="4">
    <source>
        <dbReference type="PROSITE-ProRule" id="PRU00335"/>
    </source>
</evidence>
<reference evidence="6 7" key="1">
    <citation type="submission" date="2018-05" db="EMBL/GenBank/DDBJ databases">
        <title>Micromonospora from Atacama Desert.</title>
        <authorList>
            <person name="Carro L."/>
            <person name="Goodfellow M."/>
            <person name="Klenk H.-P."/>
        </authorList>
    </citation>
    <scope>NUCLEOTIDE SEQUENCE [LARGE SCALE GENOMIC DNA]</scope>
    <source>
        <strain evidence="6 7">LB41</strain>
    </source>
</reference>
<dbReference type="SUPFAM" id="SSF48498">
    <property type="entry name" value="Tetracyclin repressor-like, C-terminal domain"/>
    <property type="match status" value="1"/>
</dbReference>
<organism evidence="6 7">
    <name type="scientific">Micromonospora chalcea</name>
    <dbReference type="NCBI Taxonomy" id="1874"/>
    <lineage>
        <taxon>Bacteria</taxon>
        <taxon>Bacillati</taxon>
        <taxon>Actinomycetota</taxon>
        <taxon>Actinomycetes</taxon>
        <taxon>Micromonosporales</taxon>
        <taxon>Micromonosporaceae</taxon>
        <taxon>Micromonospora</taxon>
    </lineage>
</organism>
<keyword evidence="2 4" id="KW-0238">DNA-binding</keyword>
<evidence type="ECO:0000256" key="1">
    <source>
        <dbReference type="ARBA" id="ARBA00023015"/>
    </source>
</evidence>
<evidence type="ECO:0000256" key="3">
    <source>
        <dbReference type="ARBA" id="ARBA00023163"/>
    </source>
</evidence>
<evidence type="ECO:0000256" key="2">
    <source>
        <dbReference type="ARBA" id="ARBA00023125"/>
    </source>
</evidence>
<dbReference type="PROSITE" id="PS50977">
    <property type="entry name" value="HTH_TETR_2"/>
    <property type="match status" value="1"/>
</dbReference>
<dbReference type="PRINTS" id="PR00455">
    <property type="entry name" value="HTHTETR"/>
</dbReference>
<keyword evidence="3" id="KW-0804">Transcription</keyword>
<dbReference type="InterPro" id="IPR050109">
    <property type="entry name" value="HTH-type_TetR-like_transc_reg"/>
</dbReference>
<dbReference type="InterPro" id="IPR009057">
    <property type="entry name" value="Homeodomain-like_sf"/>
</dbReference>
<dbReference type="SUPFAM" id="SSF46689">
    <property type="entry name" value="Homeodomain-like"/>
    <property type="match status" value="1"/>
</dbReference>
<evidence type="ECO:0000259" key="5">
    <source>
        <dbReference type="PROSITE" id="PS50977"/>
    </source>
</evidence>
<dbReference type="Pfam" id="PF21597">
    <property type="entry name" value="TetR_C_43"/>
    <property type="match status" value="1"/>
</dbReference>
<dbReference type="PANTHER" id="PTHR30055:SF234">
    <property type="entry name" value="HTH-TYPE TRANSCRIPTIONAL REGULATOR BETI"/>
    <property type="match status" value="1"/>
</dbReference>
<dbReference type="InterPro" id="IPR036271">
    <property type="entry name" value="Tet_transcr_reg_TetR-rel_C_sf"/>
</dbReference>
<sequence>MRADARRNYELLLAVAAEAVAEHGADASLEQIARTAGVGSGTVRRHFPTRHALLEAVFRERIDALCARAGELVGNPDPGAALVEFLIEMTRAAATIRGLAEALNRGRVESVYCASDQLSEAGEPLVRRAAEAGVLAPDVTFGDLSTLVTGIALATENDRDPGTTATRLLSLAMTGFTVTPQEPAQHSPLPNSGA</sequence>
<dbReference type="Pfam" id="PF00440">
    <property type="entry name" value="TetR_N"/>
    <property type="match status" value="1"/>
</dbReference>
<accession>A0ABX9Y6L5</accession>
<dbReference type="RefSeq" id="WP_069090053.1">
    <property type="nucleotide sequence ID" value="NZ_QGTA01000145.1"/>
</dbReference>
<dbReference type="InterPro" id="IPR001647">
    <property type="entry name" value="HTH_TetR"/>
</dbReference>
<gene>
    <name evidence="6" type="ORF">DLJ60_08470</name>
</gene>
<feature type="domain" description="HTH tetR-type" evidence="5">
    <location>
        <begin position="6"/>
        <end position="65"/>
    </location>
</feature>
<dbReference type="InterPro" id="IPR049445">
    <property type="entry name" value="TetR_SbtR-like_C"/>
</dbReference>
<dbReference type="Gene3D" id="1.10.357.10">
    <property type="entry name" value="Tetracycline Repressor, domain 2"/>
    <property type="match status" value="1"/>
</dbReference>
<feature type="DNA-binding region" description="H-T-H motif" evidence="4">
    <location>
        <begin position="28"/>
        <end position="47"/>
    </location>
</feature>
<proteinExistence type="predicted"/>
<keyword evidence="1" id="KW-0805">Transcription regulation</keyword>
<dbReference type="PANTHER" id="PTHR30055">
    <property type="entry name" value="HTH-TYPE TRANSCRIPTIONAL REGULATOR RUTR"/>
    <property type="match status" value="1"/>
</dbReference>
<name>A0ABX9Y6L5_MICCH</name>
<dbReference type="Proteomes" id="UP000274694">
    <property type="component" value="Unassembled WGS sequence"/>
</dbReference>
<protein>
    <submittedName>
        <fullName evidence="6">TetR/AcrR family transcriptional regulator</fullName>
    </submittedName>
</protein>
<keyword evidence="7" id="KW-1185">Reference proteome</keyword>
<evidence type="ECO:0000313" key="6">
    <source>
        <dbReference type="EMBL" id="RQW94756.1"/>
    </source>
</evidence>
<comment type="caution">
    <text evidence="6">The sequence shown here is derived from an EMBL/GenBank/DDBJ whole genome shotgun (WGS) entry which is preliminary data.</text>
</comment>